<dbReference type="Proteomes" id="UP000049983">
    <property type="component" value="Unassembled WGS sequence"/>
</dbReference>
<protein>
    <submittedName>
        <fullName evidence="2">Uncharacterized protein</fullName>
    </submittedName>
</protein>
<dbReference type="AlphaFoldDB" id="A0A0M7AST6"/>
<keyword evidence="1" id="KW-0812">Transmembrane</keyword>
<evidence type="ECO:0000313" key="3">
    <source>
        <dbReference type="Proteomes" id="UP000049983"/>
    </source>
</evidence>
<keyword evidence="1" id="KW-0472">Membrane</keyword>
<proteinExistence type="predicted"/>
<sequence length="161" mass="18485">MVFHAIGVWLLVAAVPLWIYRWYVYSRLDARERRVFTRIVKRRHENAYAFALQMFGFLIALATAVILLVLGLRYIKQGSLELGAYRETIRNRLYSGVDPIDRALDAYHYDQFLPVAILTTCALLSVAFTLVATALRDISMMSRLNKKLQGMKERQTQAAAN</sequence>
<reference evidence="3" key="1">
    <citation type="submission" date="2015-07" db="EMBL/GenBank/DDBJ databases">
        <authorList>
            <person name="Rodrigo-Torres Lidia"/>
            <person name="Arahal R.David."/>
        </authorList>
    </citation>
    <scope>NUCLEOTIDE SEQUENCE [LARGE SCALE GENOMIC DNA]</scope>
    <source>
        <strain evidence="3">CECT 5096</strain>
    </source>
</reference>
<name>A0A0M7AST6_9HYPH</name>
<keyword evidence="1" id="KW-1133">Transmembrane helix</keyword>
<feature type="transmembrane region" description="Helical" evidence="1">
    <location>
        <begin position="112"/>
        <end position="135"/>
    </location>
</feature>
<dbReference type="RefSeq" id="WP_055117659.1">
    <property type="nucleotide sequence ID" value="NZ_CANKXR010000004.1"/>
</dbReference>
<dbReference type="OrthoDB" id="7678447at2"/>
<feature type="transmembrane region" description="Helical" evidence="1">
    <location>
        <begin position="46"/>
        <end position="72"/>
    </location>
</feature>
<evidence type="ECO:0000313" key="2">
    <source>
        <dbReference type="EMBL" id="CTQ77234.1"/>
    </source>
</evidence>
<gene>
    <name evidence="2" type="ORF">LA5096_05060</name>
</gene>
<keyword evidence="3" id="KW-1185">Reference proteome</keyword>
<dbReference type="EMBL" id="CXWC01000013">
    <property type="protein sequence ID" value="CTQ77234.1"/>
    <property type="molecule type" value="Genomic_DNA"/>
</dbReference>
<evidence type="ECO:0000256" key="1">
    <source>
        <dbReference type="SAM" id="Phobius"/>
    </source>
</evidence>
<feature type="transmembrane region" description="Helical" evidence="1">
    <location>
        <begin position="6"/>
        <end position="25"/>
    </location>
</feature>
<dbReference type="GeneID" id="97672327"/>
<organism evidence="2 3">
    <name type="scientific">Roseibium album</name>
    <dbReference type="NCBI Taxonomy" id="311410"/>
    <lineage>
        <taxon>Bacteria</taxon>
        <taxon>Pseudomonadati</taxon>
        <taxon>Pseudomonadota</taxon>
        <taxon>Alphaproteobacteria</taxon>
        <taxon>Hyphomicrobiales</taxon>
        <taxon>Stappiaceae</taxon>
        <taxon>Roseibium</taxon>
    </lineage>
</organism>
<accession>A0A0M7AST6</accession>